<dbReference type="GO" id="GO:0016628">
    <property type="term" value="F:oxidoreductase activity, acting on the CH-CH group of donors, NAD or NADP as acceptor"/>
    <property type="evidence" value="ECO:0007669"/>
    <property type="project" value="InterPro"/>
</dbReference>
<dbReference type="Gene3D" id="3.40.50.720">
    <property type="entry name" value="NAD(P)-binding Rossmann-like Domain"/>
    <property type="match status" value="1"/>
</dbReference>
<evidence type="ECO:0000256" key="1">
    <source>
        <dbReference type="ARBA" id="ARBA00023002"/>
    </source>
</evidence>
<dbReference type="PANTHER" id="PTHR43205">
    <property type="entry name" value="PROSTAGLANDIN REDUCTASE"/>
    <property type="match status" value="1"/>
</dbReference>
<dbReference type="PANTHER" id="PTHR43205:SF7">
    <property type="entry name" value="PROSTAGLANDIN REDUCTASE 1"/>
    <property type="match status" value="1"/>
</dbReference>
<feature type="domain" description="Enoyl reductase (ER)" evidence="2">
    <location>
        <begin position="46"/>
        <end position="367"/>
    </location>
</feature>
<evidence type="ECO:0000313" key="4">
    <source>
        <dbReference type="Proteomes" id="UP000320762"/>
    </source>
</evidence>
<name>A0A550BZH3_9AGAR</name>
<dbReference type="SUPFAM" id="SSF51735">
    <property type="entry name" value="NAD(P)-binding Rossmann-fold domains"/>
    <property type="match status" value="1"/>
</dbReference>
<dbReference type="SUPFAM" id="SSF50129">
    <property type="entry name" value="GroES-like"/>
    <property type="match status" value="1"/>
</dbReference>
<evidence type="ECO:0000259" key="2">
    <source>
        <dbReference type="SMART" id="SM00829"/>
    </source>
</evidence>
<dbReference type="Pfam" id="PF00107">
    <property type="entry name" value="ADH_zinc_N"/>
    <property type="match status" value="1"/>
</dbReference>
<dbReference type="EMBL" id="VDMD01000041">
    <property type="protein sequence ID" value="TRM57886.1"/>
    <property type="molecule type" value="Genomic_DNA"/>
</dbReference>
<dbReference type="InterPro" id="IPR020843">
    <property type="entry name" value="ER"/>
</dbReference>
<dbReference type="InterPro" id="IPR036291">
    <property type="entry name" value="NAD(P)-bd_dom_sf"/>
</dbReference>
<dbReference type="Pfam" id="PF16884">
    <property type="entry name" value="ADH_N_2"/>
    <property type="match status" value="1"/>
</dbReference>
<sequence length="372" mass="40868">MAPIPNPRVVFAKPVPQGAWPIVGEHLVYDGTPTIDLDTVPLNGGFLTKALYLSPEPYIRERMRDEHIASYSSPMIAGAPMVSACILKVLRSEKEGFKAGDLLYGMSHWELYTVQPYMEARRKWNQADWPAWTANIDDIGNPNQVPDPNGAFPLYKYCSVAGAPGMTAYASFKKYADAKKGETIFVSAGASAVGSMVIQLAKLSGMKVIASAGSDSKVEYMRSLGCDVPFNYKTTSYKEILPKHGPIDVYYDNVGAEALDAALENMARFGRLIICGQVAEYNTAPEDRYGIKNSSMMYKLCLSMYGFLTPFIAADYAAKFYEDVPKMVVEGQIKSEERIYEGLESAPEAFVEMLRGGWDVAGGKVVVSLVNQ</sequence>
<dbReference type="CDD" id="cd05288">
    <property type="entry name" value="PGDH"/>
    <property type="match status" value="1"/>
</dbReference>
<gene>
    <name evidence="3" type="ORF">BD626DRAFT_204604</name>
</gene>
<dbReference type="Proteomes" id="UP000320762">
    <property type="component" value="Unassembled WGS sequence"/>
</dbReference>
<comment type="caution">
    <text evidence="3">The sequence shown here is derived from an EMBL/GenBank/DDBJ whole genome shotgun (WGS) entry which is preliminary data.</text>
</comment>
<dbReference type="InterPro" id="IPR013149">
    <property type="entry name" value="ADH-like_C"/>
</dbReference>
<dbReference type="OrthoDB" id="809632at2759"/>
<dbReference type="InterPro" id="IPR041694">
    <property type="entry name" value="ADH_N_2"/>
</dbReference>
<dbReference type="InterPro" id="IPR011032">
    <property type="entry name" value="GroES-like_sf"/>
</dbReference>
<dbReference type="FunFam" id="3.40.50.720:FF:000121">
    <property type="entry name" value="Prostaglandin reductase 2"/>
    <property type="match status" value="1"/>
</dbReference>
<keyword evidence="4" id="KW-1185">Reference proteome</keyword>
<evidence type="ECO:0000313" key="3">
    <source>
        <dbReference type="EMBL" id="TRM57886.1"/>
    </source>
</evidence>
<keyword evidence="1" id="KW-0560">Oxidoreductase</keyword>
<accession>A0A550BZH3</accession>
<dbReference type="SMART" id="SM00829">
    <property type="entry name" value="PKS_ER"/>
    <property type="match status" value="1"/>
</dbReference>
<organism evidence="3 4">
    <name type="scientific">Schizophyllum amplum</name>
    <dbReference type="NCBI Taxonomy" id="97359"/>
    <lineage>
        <taxon>Eukaryota</taxon>
        <taxon>Fungi</taxon>
        <taxon>Dikarya</taxon>
        <taxon>Basidiomycota</taxon>
        <taxon>Agaricomycotina</taxon>
        <taxon>Agaricomycetes</taxon>
        <taxon>Agaricomycetidae</taxon>
        <taxon>Agaricales</taxon>
        <taxon>Schizophyllaceae</taxon>
        <taxon>Schizophyllum</taxon>
    </lineage>
</organism>
<dbReference type="InterPro" id="IPR045010">
    <property type="entry name" value="MDR_fam"/>
</dbReference>
<proteinExistence type="predicted"/>
<dbReference type="AlphaFoldDB" id="A0A550BZH3"/>
<protein>
    <recommendedName>
        <fullName evidence="2">Enoyl reductase (ER) domain-containing protein</fullName>
    </recommendedName>
</protein>
<reference evidence="3 4" key="1">
    <citation type="journal article" date="2019" name="New Phytol.">
        <title>Comparative genomics reveals unique wood-decay strategies and fruiting body development in the Schizophyllaceae.</title>
        <authorList>
            <person name="Almasi E."/>
            <person name="Sahu N."/>
            <person name="Krizsan K."/>
            <person name="Balint B."/>
            <person name="Kovacs G.M."/>
            <person name="Kiss B."/>
            <person name="Cseklye J."/>
            <person name="Drula E."/>
            <person name="Henrissat B."/>
            <person name="Nagy I."/>
            <person name="Chovatia M."/>
            <person name="Adam C."/>
            <person name="LaButti K."/>
            <person name="Lipzen A."/>
            <person name="Riley R."/>
            <person name="Grigoriev I.V."/>
            <person name="Nagy L.G."/>
        </authorList>
    </citation>
    <scope>NUCLEOTIDE SEQUENCE [LARGE SCALE GENOMIC DNA]</scope>
    <source>
        <strain evidence="3 4">NL-1724</strain>
    </source>
</reference>
<dbReference type="Gene3D" id="3.90.180.10">
    <property type="entry name" value="Medium-chain alcohol dehydrogenases, catalytic domain"/>
    <property type="match status" value="1"/>
</dbReference>